<evidence type="ECO:0000256" key="1">
    <source>
        <dbReference type="SAM" id="MobiDB-lite"/>
    </source>
</evidence>
<feature type="transmembrane region" description="Helical" evidence="2">
    <location>
        <begin position="268"/>
        <end position="287"/>
    </location>
</feature>
<accession>A0A8X7MMW1</accession>
<protein>
    <submittedName>
        <fullName evidence="3">Uncharacterized protein</fullName>
    </submittedName>
</protein>
<feature type="transmembrane region" description="Helical" evidence="2">
    <location>
        <begin position="105"/>
        <end position="125"/>
    </location>
</feature>
<proteinExistence type="predicted"/>
<comment type="caution">
    <text evidence="3">The sequence shown here is derived from an EMBL/GenBank/DDBJ whole genome shotgun (WGS) entry which is preliminary data.</text>
</comment>
<name>A0A8X7MMW1_9BASI</name>
<feature type="region of interest" description="Disordered" evidence="1">
    <location>
        <begin position="472"/>
        <end position="509"/>
    </location>
</feature>
<organism evidence="3 4">
    <name type="scientific">Tilletia controversa</name>
    <name type="common">dwarf bunt fungus</name>
    <dbReference type="NCBI Taxonomy" id="13291"/>
    <lineage>
        <taxon>Eukaryota</taxon>
        <taxon>Fungi</taxon>
        <taxon>Dikarya</taxon>
        <taxon>Basidiomycota</taxon>
        <taxon>Ustilaginomycotina</taxon>
        <taxon>Exobasidiomycetes</taxon>
        <taxon>Tilletiales</taxon>
        <taxon>Tilletiaceae</taxon>
        <taxon>Tilletia</taxon>
    </lineage>
</organism>
<dbReference type="AlphaFoldDB" id="A0A8X7MMW1"/>
<feature type="transmembrane region" description="Helical" evidence="2">
    <location>
        <begin position="151"/>
        <end position="171"/>
    </location>
</feature>
<keyword evidence="2" id="KW-0472">Membrane</keyword>
<feature type="compositionally biased region" description="Low complexity" evidence="1">
    <location>
        <begin position="560"/>
        <end position="570"/>
    </location>
</feature>
<feature type="compositionally biased region" description="Polar residues" evidence="1">
    <location>
        <begin position="493"/>
        <end position="509"/>
    </location>
</feature>
<feature type="transmembrane region" description="Helical" evidence="2">
    <location>
        <begin position="183"/>
        <end position="202"/>
    </location>
</feature>
<gene>
    <name evidence="3" type="ORF">A4X06_0g7416</name>
</gene>
<keyword evidence="2" id="KW-1133">Transmembrane helix</keyword>
<dbReference type="Proteomes" id="UP000077684">
    <property type="component" value="Unassembled WGS sequence"/>
</dbReference>
<evidence type="ECO:0000256" key="2">
    <source>
        <dbReference type="SAM" id="Phobius"/>
    </source>
</evidence>
<reference evidence="3" key="2">
    <citation type="journal article" date="2019" name="IMA Fungus">
        <title>Genome sequencing and comparison of five Tilletia species to identify candidate genes for the detection of regulated species infecting wheat.</title>
        <authorList>
            <person name="Nguyen H.D.T."/>
            <person name="Sultana T."/>
            <person name="Kesanakurti P."/>
            <person name="Hambleton S."/>
        </authorList>
    </citation>
    <scope>NUCLEOTIDE SEQUENCE</scope>
    <source>
        <strain evidence="3">DAOMC 236426</strain>
    </source>
</reference>
<feature type="transmembrane region" description="Helical" evidence="2">
    <location>
        <begin position="299"/>
        <end position="323"/>
    </location>
</feature>
<feature type="region of interest" description="Disordered" evidence="1">
    <location>
        <begin position="539"/>
        <end position="592"/>
    </location>
</feature>
<feature type="transmembrane region" description="Helical" evidence="2">
    <location>
        <begin position="214"/>
        <end position="232"/>
    </location>
</feature>
<evidence type="ECO:0000313" key="4">
    <source>
        <dbReference type="Proteomes" id="UP000077684"/>
    </source>
</evidence>
<sequence>MFRLSNEGMRYYGPDEWCSSHASRLDLFSSATSTSKQAPPFTLHGTSVRHGVPDKASKAGTTCSQRIRYIASSVHQQCLKLEIQASANLVRLKLPNMVNWSDPVVMLQAFEAAVVLFWAAVGFTIREQMTTSYFDWHVITGHRQRKWPQTVYFLVKICWWAYIGLTIGFVYTTKEIDCQRAMWSIEAMMGLITVLCSILLACRTVCVYQDTPRKVVIVALSIFAMGLAAAWGQGVTSVGAVWVPGGGKPWTEGACAFTEVARSYSYKYIVTILFDLTVLMLTVYGVYRLEGTTTKVGHVLIKQGITYFIVTCLVNALITGFTIAHLNPIMSLFLAVPVSAISVTASTRLYVELSEETRPSKDREITFSRENEESYFGTSTGMTADSRKRNLKGLFGRMSSTGGVGSEKLPHILPISLTPSSPPLLGIHGATLAHSADGQVYMVQSIPRNQCSDERLRERAAADDAIDSVSAPVMPANTTANGGMTGSAVRRSGPSTENTPSACVTPSCSGSVHRIHRKQPSYSVQPLAAAAAAGLRVEESQTVTSEPMPVPLSGFGSPRSSSSSSSSSSSTQDMAVAKEFPSLSKGNNGQDQ</sequence>
<keyword evidence="2" id="KW-0812">Transmembrane</keyword>
<evidence type="ECO:0000313" key="3">
    <source>
        <dbReference type="EMBL" id="KAE8241750.1"/>
    </source>
</evidence>
<keyword evidence="4" id="KW-1185">Reference proteome</keyword>
<reference evidence="3" key="1">
    <citation type="submission" date="2016-04" db="EMBL/GenBank/DDBJ databases">
        <authorList>
            <person name="Nguyen H.D."/>
            <person name="Samba Siva P."/>
            <person name="Cullis J."/>
            <person name="Levesque C.A."/>
            <person name="Hambleton S."/>
        </authorList>
    </citation>
    <scope>NUCLEOTIDE SEQUENCE</scope>
    <source>
        <strain evidence="3">DAOMC 236426</strain>
    </source>
</reference>
<dbReference type="EMBL" id="LWDE02001288">
    <property type="protein sequence ID" value="KAE8241750.1"/>
    <property type="molecule type" value="Genomic_DNA"/>
</dbReference>